<dbReference type="GO" id="GO:0016020">
    <property type="term" value="C:membrane"/>
    <property type="evidence" value="ECO:0007669"/>
    <property type="project" value="InterPro"/>
</dbReference>
<accession>A0A5R8YLH0</accession>
<dbReference type="Gene3D" id="1.20.5.1930">
    <property type="match status" value="1"/>
</dbReference>
<name>A0A5R8YLH0_9ACTN</name>
<feature type="domain" description="Signal transduction histidine kinase subgroup 3 dimerisation and phosphoacceptor" evidence="10">
    <location>
        <begin position="88"/>
        <end position="153"/>
    </location>
</feature>
<evidence type="ECO:0000256" key="2">
    <source>
        <dbReference type="ARBA" id="ARBA00012438"/>
    </source>
</evidence>
<proteinExistence type="predicted"/>
<evidence type="ECO:0000256" key="7">
    <source>
        <dbReference type="ARBA" id="ARBA00022840"/>
    </source>
</evidence>
<evidence type="ECO:0000256" key="9">
    <source>
        <dbReference type="SAM" id="MobiDB-lite"/>
    </source>
</evidence>
<dbReference type="PANTHER" id="PTHR24421">
    <property type="entry name" value="NITRATE/NITRITE SENSOR PROTEIN NARX-RELATED"/>
    <property type="match status" value="1"/>
</dbReference>
<dbReference type="GO" id="GO:0046983">
    <property type="term" value="F:protein dimerization activity"/>
    <property type="evidence" value="ECO:0007669"/>
    <property type="project" value="InterPro"/>
</dbReference>
<keyword evidence="12" id="KW-1185">Reference proteome</keyword>
<feature type="region of interest" description="Disordered" evidence="9">
    <location>
        <begin position="47"/>
        <end position="80"/>
    </location>
</feature>
<dbReference type="Gene3D" id="3.30.565.10">
    <property type="entry name" value="Histidine kinase-like ATPase, C-terminal domain"/>
    <property type="match status" value="1"/>
</dbReference>
<keyword evidence="5" id="KW-0547">Nucleotide-binding</keyword>
<evidence type="ECO:0000256" key="3">
    <source>
        <dbReference type="ARBA" id="ARBA00022553"/>
    </source>
</evidence>
<dbReference type="GO" id="GO:0000155">
    <property type="term" value="F:phosphorelay sensor kinase activity"/>
    <property type="evidence" value="ECO:0007669"/>
    <property type="project" value="InterPro"/>
</dbReference>
<dbReference type="AlphaFoldDB" id="A0A5R8YLH0"/>
<protein>
    <recommendedName>
        <fullName evidence="2">histidine kinase</fullName>
        <ecNumber evidence="2">2.7.13.3</ecNumber>
    </recommendedName>
</protein>
<evidence type="ECO:0000256" key="1">
    <source>
        <dbReference type="ARBA" id="ARBA00000085"/>
    </source>
</evidence>
<evidence type="ECO:0000313" key="11">
    <source>
        <dbReference type="EMBL" id="TLP53209.1"/>
    </source>
</evidence>
<dbReference type="InterPro" id="IPR036890">
    <property type="entry name" value="HATPase_C_sf"/>
</dbReference>
<gene>
    <name evidence="11" type="ORF">FED44_30575</name>
</gene>
<dbReference type="Pfam" id="PF07730">
    <property type="entry name" value="HisKA_3"/>
    <property type="match status" value="1"/>
</dbReference>
<dbReference type="PANTHER" id="PTHR24421:SF10">
    <property type="entry name" value="NITRATE_NITRITE SENSOR PROTEIN NARQ"/>
    <property type="match status" value="1"/>
</dbReference>
<dbReference type="Proteomes" id="UP000309033">
    <property type="component" value="Unassembled WGS sequence"/>
</dbReference>
<dbReference type="InterPro" id="IPR050482">
    <property type="entry name" value="Sensor_HK_TwoCompSys"/>
</dbReference>
<evidence type="ECO:0000313" key="12">
    <source>
        <dbReference type="Proteomes" id="UP000309033"/>
    </source>
</evidence>
<dbReference type="OrthoDB" id="227596at2"/>
<evidence type="ECO:0000256" key="4">
    <source>
        <dbReference type="ARBA" id="ARBA00022679"/>
    </source>
</evidence>
<dbReference type="GO" id="GO:0005524">
    <property type="term" value="F:ATP binding"/>
    <property type="evidence" value="ECO:0007669"/>
    <property type="project" value="UniProtKB-KW"/>
</dbReference>
<evidence type="ECO:0000256" key="8">
    <source>
        <dbReference type="ARBA" id="ARBA00023012"/>
    </source>
</evidence>
<keyword evidence="6" id="KW-0418">Kinase</keyword>
<sequence length="276" mass="29769">MGTCRVPPEPYRSGMMRLFVARALRRWATLTHGRMASLVPVRSAGLRPGGAGHVPGTAGRRGRETSAESAAPAMAEDHPRPDDAAAWERLRIASELHDLVAHDLSVMTLGVGAGRVIMDKDPERARQTFRDAEESGRRVLSDLRRMIGLLRMDGLSRGPQPGLGELPGLLDDFRASGLAVSLTENGTRGGGPTLELSAYRIVEEALGNALWYGTARTATVTLRWLPAILEVVVHDDGLPRDSLVGTWERAALFGGSVAEHPLPGGFEVRVRLLRPA</sequence>
<keyword evidence="7" id="KW-0067">ATP-binding</keyword>
<dbReference type="InterPro" id="IPR011712">
    <property type="entry name" value="Sig_transdc_His_kin_sub3_dim/P"/>
</dbReference>
<keyword evidence="8" id="KW-0902">Two-component regulatory system</keyword>
<organism evidence="11 12">
    <name type="scientific">Microbispora triticiradicis</name>
    <dbReference type="NCBI Taxonomy" id="2200763"/>
    <lineage>
        <taxon>Bacteria</taxon>
        <taxon>Bacillati</taxon>
        <taxon>Actinomycetota</taxon>
        <taxon>Actinomycetes</taxon>
        <taxon>Streptosporangiales</taxon>
        <taxon>Streptosporangiaceae</taxon>
        <taxon>Microbispora</taxon>
    </lineage>
</organism>
<keyword evidence="3" id="KW-0597">Phosphoprotein</keyword>
<evidence type="ECO:0000256" key="6">
    <source>
        <dbReference type="ARBA" id="ARBA00022777"/>
    </source>
</evidence>
<comment type="caution">
    <text evidence="11">The sequence shown here is derived from an EMBL/GenBank/DDBJ whole genome shotgun (WGS) entry which is preliminary data.</text>
</comment>
<evidence type="ECO:0000256" key="5">
    <source>
        <dbReference type="ARBA" id="ARBA00022741"/>
    </source>
</evidence>
<reference evidence="11" key="1">
    <citation type="submission" date="2019-05" db="EMBL/GenBank/DDBJ databases">
        <title>Isolation, diversity and antifungal activity of Actinobacteria from wheat.</title>
        <authorList>
            <person name="Yu B."/>
        </authorList>
    </citation>
    <scope>NUCLEOTIDE SEQUENCE [LARGE SCALE GENOMIC DNA]</scope>
    <source>
        <strain evidence="11">NEAU-HEGS1-5</strain>
    </source>
</reference>
<keyword evidence="4" id="KW-0808">Transferase</keyword>
<evidence type="ECO:0000259" key="10">
    <source>
        <dbReference type="Pfam" id="PF07730"/>
    </source>
</evidence>
<dbReference type="EC" id="2.7.13.3" evidence="2"/>
<dbReference type="EMBL" id="VANP01000016">
    <property type="protein sequence ID" value="TLP53209.1"/>
    <property type="molecule type" value="Genomic_DNA"/>
</dbReference>
<comment type="catalytic activity">
    <reaction evidence="1">
        <text>ATP + protein L-histidine = ADP + protein N-phospho-L-histidine.</text>
        <dbReference type="EC" id="2.7.13.3"/>
    </reaction>
</comment>